<dbReference type="EMBL" id="VNJI01000011">
    <property type="protein sequence ID" value="TVY09861.1"/>
    <property type="molecule type" value="Genomic_DNA"/>
</dbReference>
<proteinExistence type="predicted"/>
<dbReference type="OrthoDB" id="2498434at2"/>
<sequence length="501" mass="58053">MTTIKERLQKEVVVSEGYLAALFWNNPDLYNFYSQEKINSKTFLNEVYGYFYGLGRELANKGIVIFDDISVAKIIQEMKLDKYHEKYGGTETIQELMKEVKGKEDNLDAHYNEIKKYNLIKSLVDLFGEKVLESDGKYNYKKMTKEQLHTYWNDKLNQLALDGDNKYDEHYLLEGLEDAVEEWDQNPAVGLPFYQSEKMTRICTGWDYGNVYIFGGFGGSGKTSIVFNKVVMSCIEHKEKLLVICNEQSLSEFKKLLYVTAMGVGTKSSIQRQRLNEGNFTDEEHEKLKKAADWVKELCEGDEKIVTFVFMENYIIDDVKKLIKHYAARGIRRVLVDTGKPSEGMSDKARWEVMTDDFKELYKLARTNGGGLNLAMWVNVQLSDSALNRRFLNEHALGESKKIKNEASVMFMSRTVWDDELTGGKHELKVTRYVPDPFMGGYKEEEFTLDKGEQWILLFTSKNRRGMDNKTGQRVLVLKPNFNNNTFKEVGWTTVYDDKNY</sequence>
<protein>
    <submittedName>
        <fullName evidence="1">Replicative DNA helicase</fullName>
    </submittedName>
</protein>
<gene>
    <name evidence="1" type="ORF">FPZ49_10840</name>
</gene>
<accession>A0A559KCK8</accession>
<comment type="caution">
    <text evidence="1">The sequence shown here is derived from an EMBL/GenBank/DDBJ whole genome shotgun (WGS) entry which is preliminary data.</text>
</comment>
<keyword evidence="1" id="KW-0547">Nucleotide-binding</keyword>
<name>A0A559KCK8_9BACL</name>
<organism evidence="1 2">
    <name type="scientific">Paenibacillus cremeus</name>
    <dbReference type="NCBI Taxonomy" id="2163881"/>
    <lineage>
        <taxon>Bacteria</taxon>
        <taxon>Bacillati</taxon>
        <taxon>Bacillota</taxon>
        <taxon>Bacilli</taxon>
        <taxon>Bacillales</taxon>
        <taxon>Paenibacillaceae</taxon>
        <taxon>Paenibacillus</taxon>
    </lineage>
</organism>
<keyword evidence="1" id="KW-0347">Helicase</keyword>
<dbReference type="GO" id="GO:0004386">
    <property type="term" value="F:helicase activity"/>
    <property type="evidence" value="ECO:0007669"/>
    <property type="project" value="UniProtKB-KW"/>
</dbReference>
<dbReference type="Proteomes" id="UP000317036">
    <property type="component" value="Unassembled WGS sequence"/>
</dbReference>
<evidence type="ECO:0000313" key="2">
    <source>
        <dbReference type="Proteomes" id="UP000317036"/>
    </source>
</evidence>
<keyword evidence="2" id="KW-1185">Reference proteome</keyword>
<dbReference type="AlphaFoldDB" id="A0A559KCK8"/>
<dbReference type="RefSeq" id="WP_144846387.1">
    <property type="nucleotide sequence ID" value="NZ_VNJI01000011.1"/>
</dbReference>
<keyword evidence="1" id="KW-0067">ATP-binding</keyword>
<reference evidence="1 2" key="1">
    <citation type="submission" date="2019-07" db="EMBL/GenBank/DDBJ databases">
        <authorList>
            <person name="Kim J."/>
        </authorList>
    </citation>
    <scope>NUCLEOTIDE SEQUENCE [LARGE SCALE GENOMIC DNA]</scope>
    <source>
        <strain evidence="1 2">JC52</strain>
    </source>
</reference>
<keyword evidence="1" id="KW-0378">Hydrolase</keyword>
<evidence type="ECO:0000313" key="1">
    <source>
        <dbReference type="EMBL" id="TVY09861.1"/>
    </source>
</evidence>
<dbReference type="Gene3D" id="3.40.50.300">
    <property type="entry name" value="P-loop containing nucleotide triphosphate hydrolases"/>
    <property type="match status" value="1"/>
</dbReference>
<dbReference type="InterPro" id="IPR027417">
    <property type="entry name" value="P-loop_NTPase"/>
</dbReference>